<name>A0AC58HRP4_DANRE</name>
<reference evidence="2" key="1">
    <citation type="submission" date="2025-08" db="UniProtKB">
        <authorList>
            <consortium name="RefSeq"/>
        </authorList>
    </citation>
    <scope>IDENTIFICATION</scope>
    <source>
        <strain evidence="2">Tuebingen</strain>
        <tissue evidence="2">Fibroblasts and whole tissue</tissue>
    </source>
</reference>
<evidence type="ECO:0000313" key="2">
    <source>
        <dbReference type="RefSeq" id="XP_073784612.1"/>
    </source>
</evidence>
<organism evidence="1 2">
    <name type="scientific">Danio rerio</name>
    <name type="common">Zebrafish</name>
    <name type="synonym">Brachydanio rerio</name>
    <dbReference type="NCBI Taxonomy" id="7955"/>
    <lineage>
        <taxon>Eukaryota</taxon>
        <taxon>Metazoa</taxon>
        <taxon>Chordata</taxon>
        <taxon>Craniata</taxon>
        <taxon>Vertebrata</taxon>
        <taxon>Euteleostomi</taxon>
        <taxon>Actinopterygii</taxon>
        <taxon>Neopterygii</taxon>
        <taxon>Teleostei</taxon>
        <taxon>Ostariophysi</taxon>
        <taxon>Cypriniformes</taxon>
        <taxon>Danionidae</taxon>
        <taxon>Danioninae</taxon>
        <taxon>Danio</taxon>
    </lineage>
</organism>
<gene>
    <name evidence="2" type="primary">LOC110439212</name>
</gene>
<dbReference type="RefSeq" id="XP_073784612.1">
    <property type="nucleotide sequence ID" value="XM_073928511.1"/>
</dbReference>
<dbReference type="Proteomes" id="UP000000437">
    <property type="component" value="Chromosome 17"/>
</dbReference>
<proteinExistence type="predicted"/>
<keyword evidence="1" id="KW-1185">Reference proteome</keyword>
<protein>
    <submittedName>
        <fullName evidence="2">Uncharacterized protein</fullName>
    </submittedName>
</protein>
<accession>A0AC58HRP4</accession>
<evidence type="ECO:0000313" key="1">
    <source>
        <dbReference type="Proteomes" id="UP000000437"/>
    </source>
</evidence>
<sequence>MTEGENSSAPVRDPQLSYELILKVDHMTEEENCSAPVRDPQLSDERKLQWIVILEEVKSNLKESPQVSSPWYSVCEDSDADPAFTKKRGPIKRRSWSKQEVHAVVKAEPLALKTRDWSALDFYIKN</sequence>